<dbReference type="EMBL" id="QXFV01000101">
    <property type="protein sequence ID" value="KAE9049937.1"/>
    <property type="molecule type" value="Genomic_DNA"/>
</dbReference>
<keyword evidence="5" id="KW-1185">Reference proteome</keyword>
<accession>A0A6A3P392</accession>
<dbReference type="Proteomes" id="UP000429607">
    <property type="component" value="Unassembled WGS sequence"/>
</dbReference>
<reference evidence="4 6" key="1">
    <citation type="submission" date="2018-09" db="EMBL/GenBank/DDBJ databases">
        <title>Genomic investigation of the strawberry pathogen Phytophthora fragariae indicates pathogenicity is determined by transcriptional variation in three key races.</title>
        <authorList>
            <person name="Adams T.M."/>
            <person name="Armitage A.D."/>
            <person name="Sobczyk M.K."/>
            <person name="Bates H.J."/>
            <person name="Dunwell J.M."/>
            <person name="Nellist C.F."/>
            <person name="Harrison R.J."/>
        </authorList>
    </citation>
    <scope>NUCLEOTIDE SEQUENCE [LARGE SCALE GENOMIC DNA]</scope>
    <source>
        <strain evidence="2 4">SCRP249</strain>
        <strain evidence="1 6">SCRP324</strain>
        <strain evidence="3 5">SCRP333</strain>
    </source>
</reference>
<dbReference type="OrthoDB" id="10525238at2759"/>
<evidence type="ECO:0000313" key="6">
    <source>
        <dbReference type="Proteomes" id="UP000435112"/>
    </source>
</evidence>
<protein>
    <submittedName>
        <fullName evidence="2">Uncharacterized protein</fullName>
    </submittedName>
</protein>
<dbReference type="Proteomes" id="UP000434957">
    <property type="component" value="Unassembled WGS sequence"/>
</dbReference>
<gene>
    <name evidence="2" type="ORF">PR001_g2851</name>
    <name evidence="1" type="ORF">PR002_g2797</name>
    <name evidence="3" type="ORF">PR003_g2990</name>
</gene>
<evidence type="ECO:0000313" key="4">
    <source>
        <dbReference type="Proteomes" id="UP000429607"/>
    </source>
</evidence>
<organism evidence="2 4">
    <name type="scientific">Phytophthora rubi</name>
    <dbReference type="NCBI Taxonomy" id="129364"/>
    <lineage>
        <taxon>Eukaryota</taxon>
        <taxon>Sar</taxon>
        <taxon>Stramenopiles</taxon>
        <taxon>Oomycota</taxon>
        <taxon>Peronosporomycetes</taxon>
        <taxon>Peronosporales</taxon>
        <taxon>Peronosporaceae</taxon>
        <taxon>Phytophthora</taxon>
    </lineage>
</organism>
<proteinExistence type="predicted"/>
<evidence type="ECO:0000313" key="3">
    <source>
        <dbReference type="EMBL" id="KAE9355168.1"/>
    </source>
</evidence>
<dbReference type="EMBL" id="QXFU01000098">
    <property type="protein sequence ID" value="KAE9044432.1"/>
    <property type="molecule type" value="Genomic_DNA"/>
</dbReference>
<sequence length="90" mass="10675">MARHLQRKLVHSIFRNRWDENIGLGFDRQRDGGDDHSVVGIVIQTLRSAWRCGYSFGKRHAERKVWIISHTPWLWDGEEFLRSTNYSTYG</sequence>
<evidence type="ECO:0000313" key="1">
    <source>
        <dbReference type="EMBL" id="KAE9044432.1"/>
    </source>
</evidence>
<dbReference type="EMBL" id="QXFT01000099">
    <property type="protein sequence ID" value="KAE9355168.1"/>
    <property type="molecule type" value="Genomic_DNA"/>
</dbReference>
<dbReference type="AlphaFoldDB" id="A0A6A3P392"/>
<dbReference type="Proteomes" id="UP000435112">
    <property type="component" value="Unassembled WGS sequence"/>
</dbReference>
<evidence type="ECO:0000313" key="2">
    <source>
        <dbReference type="EMBL" id="KAE9049937.1"/>
    </source>
</evidence>
<name>A0A6A3P392_9STRA</name>
<evidence type="ECO:0000313" key="5">
    <source>
        <dbReference type="Proteomes" id="UP000434957"/>
    </source>
</evidence>
<comment type="caution">
    <text evidence="2">The sequence shown here is derived from an EMBL/GenBank/DDBJ whole genome shotgun (WGS) entry which is preliminary data.</text>
</comment>